<protein>
    <submittedName>
        <fullName evidence="2">EAL domain, c-di-GMP-specific phosphodiesterase class I (Or its enzymatically inactive variant)</fullName>
    </submittedName>
</protein>
<sequence>MDLVQHSRRQHASARHYIDKTTHSVALDESVRLIGNWFQFPMVQVNVLDMRNQHTIAAVGTPLGITPRSQSLCDPVVRGGVPATLGQIERAPGVFPQIQSYIGVPIVGREGIVVATLCLLDTVPRLFTARQIGELQTLALMVRDQLELLRRLEPTPAGTPALTAALTAAVEAGEIIPVFQPVVGLVDGTVQGLEALARWQHPTRGLLTPEAFVPLAEDSEVIIDLDLAVLQQAAAHVAGWTRRRPYLRLNANLSARHFDHPDCVDRLTDSVTDAGLSPTQVTLEVTETAALAAHPADRSFLHELRARGFRVALDDFGMGFSSIGQVLRLPIDGIKIDRQVTAASETAVGEAVFRALLGLGADLGLNTVVEGVETSAQADRARKSGAAQGQGYLYAAPLFPVDVPDCLGIIHR</sequence>
<dbReference type="PROSITE" id="PS50883">
    <property type="entry name" value="EAL"/>
    <property type="match status" value="1"/>
</dbReference>
<gene>
    <name evidence="2" type="ORF">SAMN04515671_1519</name>
</gene>
<dbReference type="STRING" id="1090615.SAMN04515671_1519"/>
<dbReference type="CDD" id="cd01948">
    <property type="entry name" value="EAL"/>
    <property type="match status" value="1"/>
</dbReference>
<reference evidence="2 3" key="1">
    <citation type="submission" date="2016-10" db="EMBL/GenBank/DDBJ databases">
        <authorList>
            <person name="de Groot N.N."/>
        </authorList>
    </citation>
    <scope>NUCLEOTIDE SEQUENCE [LARGE SCALE GENOMIC DNA]</scope>
    <source>
        <strain evidence="3">P4-7,KCTC 19426,CECT 7604</strain>
    </source>
</reference>
<name>A0A1H0L2W5_9ACTN</name>
<dbReference type="Gene3D" id="3.20.20.450">
    <property type="entry name" value="EAL domain"/>
    <property type="match status" value="1"/>
</dbReference>
<organism evidence="2 3">
    <name type="scientific">Nakamurella panacisegetis</name>
    <dbReference type="NCBI Taxonomy" id="1090615"/>
    <lineage>
        <taxon>Bacteria</taxon>
        <taxon>Bacillati</taxon>
        <taxon>Actinomycetota</taxon>
        <taxon>Actinomycetes</taxon>
        <taxon>Nakamurellales</taxon>
        <taxon>Nakamurellaceae</taxon>
        <taxon>Nakamurella</taxon>
    </lineage>
</organism>
<keyword evidence="3" id="KW-1185">Reference proteome</keyword>
<dbReference type="InterPro" id="IPR035919">
    <property type="entry name" value="EAL_sf"/>
</dbReference>
<dbReference type="PANTHER" id="PTHR33121:SF70">
    <property type="entry name" value="SIGNALING PROTEIN YKOW"/>
    <property type="match status" value="1"/>
</dbReference>
<dbReference type="SUPFAM" id="SSF141868">
    <property type="entry name" value="EAL domain-like"/>
    <property type="match status" value="1"/>
</dbReference>
<dbReference type="InterPro" id="IPR029016">
    <property type="entry name" value="GAF-like_dom_sf"/>
</dbReference>
<dbReference type="SMART" id="SM00052">
    <property type="entry name" value="EAL"/>
    <property type="match status" value="1"/>
</dbReference>
<dbReference type="EMBL" id="LT629710">
    <property type="protein sequence ID" value="SDO62386.1"/>
    <property type="molecule type" value="Genomic_DNA"/>
</dbReference>
<evidence type="ECO:0000313" key="3">
    <source>
        <dbReference type="Proteomes" id="UP000198741"/>
    </source>
</evidence>
<dbReference type="SUPFAM" id="SSF55781">
    <property type="entry name" value="GAF domain-like"/>
    <property type="match status" value="1"/>
</dbReference>
<dbReference type="PANTHER" id="PTHR33121">
    <property type="entry name" value="CYCLIC DI-GMP PHOSPHODIESTERASE PDEF"/>
    <property type="match status" value="1"/>
</dbReference>
<feature type="domain" description="EAL" evidence="1">
    <location>
        <begin position="159"/>
        <end position="411"/>
    </location>
</feature>
<accession>A0A1H0L2W5</accession>
<evidence type="ECO:0000259" key="1">
    <source>
        <dbReference type="PROSITE" id="PS50883"/>
    </source>
</evidence>
<dbReference type="Gene3D" id="3.30.450.40">
    <property type="match status" value="1"/>
</dbReference>
<dbReference type="InterPro" id="IPR001633">
    <property type="entry name" value="EAL_dom"/>
</dbReference>
<dbReference type="AlphaFoldDB" id="A0A1H0L2W5"/>
<proteinExistence type="predicted"/>
<dbReference type="Pfam" id="PF00563">
    <property type="entry name" value="EAL"/>
    <property type="match status" value="1"/>
</dbReference>
<dbReference type="Proteomes" id="UP000198741">
    <property type="component" value="Chromosome I"/>
</dbReference>
<evidence type="ECO:0000313" key="2">
    <source>
        <dbReference type="EMBL" id="SDO62386.1"/>
    </source>
</evidence>
<dbReference type="GO" id="GO:0071111">
    <property type="term" value="F:cyclic-guanylate-specific phosphodiesterase activity"/>
    <property type="evidence" value="ECO:0007669"/>
    <property type="project" value="InterPro"/>
</dbReference>
<dbReference type="InterPro" id="IPR050706">
    <property type="entry name" value="Cyclic-di-GMP_PDE-like"/>
</dbReference>